<protein>
    <submittedName>
        <fullName evidence="1">Uncharacterized protein</fullName>
    </submittedName>
</protein>
<dbReference type="EMBL" id="CM023484">
    <property type="protein sequence ID" value="KAH6934102.1"/>
    <property type="molecule type" value="Genomic_DNA"/>
</dbReference>
<evidence type="ECO:0000313" key="1">
    <source>
        <dbReference type="EMBL" id="KAH6934102.1"/>
    </source>
</evidence>
<accession>A0ACB7SLU3</accession>
<reference evidence="1" key="1">
    <citation type="submission" date="2020-05" db="EMBL/GenBank/DDBJ databases">
        <title>Large-scale comparative analyses of tick genomes elucidate their genetic diversity and vector capacities.</title>
        <authorList>
            <person name="Jia N."/>
            <person name="Wang J."/>
            <person name="Shi W."/>
            <person name="Du L."/>
            <person name="Sun Y."/>
            <person name="Zhan W."/>
            <person name="Jiang J."/>
            <person name="Wang Q."/>
            <person name="Zhang B."/>
            <person name="Ji P."/>
            <person name="Sakyi L.B."/>
            <person name="Cui X."/>
            <person name="Yuan T."/>
            <person name="Jiang B."/>
            <person name="Yang W."/>
            <person name="Lam T.T.-Y."/>
            <person name="Chang Q."/>
            <person name="Ding S."/>
            <person name="Wang X."/>
            <person name="Zhu J."/>
            <person name="Ruan X."/>
            <person name="Zhao L."/>
            <person name="Wei J."/>
            <person name="Que T."/>
            <person name="Du C."/>
            <person name="Cheng J."/>
            <person name="Dai P."/>
            <person name="Han X."/>
            <person name="Huang E."/>
            <person name="Gao Y."/>
            <person name="Liu J."/>
            <person name="Shao H."/>
            <person name="Ye R."/>
            <person name="Li L."/>
            <person name="Wei W."/>
            <person name="Wang X."/>
            <person name="Wang C."/>
            <person name="Yang T."/>
            <person name="Huo Q."/>
            <person name="Li W."/>
            <person name="Guo W."/>
            <person name="Chen H."/>
            <person name="Zhou L."/>
            <person name="Ni X."/>
            <person name="Tian J."/>
            <person name="Zhou Y."/>
            <person name="Sheng Y."/>
            <person name="Liu T."/>
            <person name="Pan Y."/>
            <person name="Xia L."/>
            <person name="Li J."/>
            <person name="Zhao F."/>
            <person name="Cao W."/>
        </authorList>
    </citation>
    <scope>NUCLEOTIDE SEQUENCE</scope>
    <source>
        <strain evidence="1">Hyas-2018</strain>
    </source>
</reference>
<name>A0ACB7SLU3_HYAAI</name>
<dbReference type="Proteomes" id="UP000821845">
    <property type="component" value="Chromosome 4"/>
</dbReference>
<gene>
    <name evidence="1" type="ORF">HPB50_020040</name>
</gene>
<proteinExistence type="predicted"/>
<keyword evidence="2" id="KW-1185">Reference proteome</keyword>
<comment type="caution">
    <text evidence="1">The sequence shown here is derived from an EMBL/GenBank/DDBJ whole genome shotgun (WGS) entry which is preliminary data.</text>
</comment>
<sequence>MALEQSTKICSVQRRVALRTFLSLCILLPLFAQASQAQNSSIASDQSGKAQVFSTAPNGTTSETDEINYGQVMRDVLSAALSKVPRSLVKKLLAADVRPECSVALLRTMRAFQNFEPWAMRLFDATGKYPTGALEATRADMGAFDECLETAVRDRDGNVLSRGQYCNLIVHVLNATAIQELVRSYEDFLPPKVFYFSKYGNPPEIPLARMAVCYIDECNQNDLQAMVDAVSIPFVSVEVSNCVTAEPRPWDKAQIAIVILAGILFVAIVLSTAVDYFVDEQSKWRKKHGILFQVAMAFSAISNTRMLSNVARKDQVDQYSLQFLHGVRFFTITHVLLGHINAVITDSLSRLLSLFEDTARWENMMVVAAFNGVDTFFFLSGFLMGYIINKQEGNRVVVFIIALIRRSIRRKSVALTVLAMLSLLGCAIGTWTMARSRLLPFLVIPFPQYRRMQSTINEYYVKPFYHAVCYFGGCMTSLIIPDFGGRKVSKVRS</sequence>
<evidence type="ECO:0000313" key="2">
    <source>
        <dbReference type="Proteomes" id="UP000821845"/>
    </source>
</evidence>
<organism evidence="1 2">
    <name type="scientific">Hyalomma asiaticum</name>
    <name type="common">Tick</name>
    <dbReference type="NCBI Taxonomy" id="266040"/>
    <lineage>
        <taxon>Eukaryota</taxon>
        <taxon>Metazoa</taxon>
        <taxon>Ecdysozoa</taxon>
        <taxon>Arthropoda</taxon>
        <taxon>Chelicerata</taxon>
        <taxon>Arachnida</taxon>
        <taxon>Acari</taxon>
        <taxon>Parasitiformes</taxon>
        <taxon>Ixodida</taxon>
        <taxon>Ixodoidea</taxon>
        <taxon>Ixodidae</taxon>
        <taxon>Hyalomminae</taxon>
        <taxon>Hyalomma</taxon>
    </lineage>
</organism>